<comment type="caution">
    <text evidence="1">The sequence shown here is derived from an EMBL/GenBank/DDBJ whole genome shotgun (WGS) entry which is preliminary data.</text>
</comment>
<sequence length="69" mass="7694">MSRIWRCKGNLVSYSKCQNDEHRGHPNSIFLTEVHDVEVATADCMKGWAEGRKATGSARATVPAAEFRD</sequence>
<reference evidence="1 2" key="1">
    <citation type="submission" date="2019-03" db="EMBL/GenBank/DDBJ databases">
        <title>The genome sequence of a newly discovered highly antifungal drug resistant Aspergillus species, Aspergillus tanneri NIH 1004.</title>
        <authorList>
            <person name="Mounaud S."/>
            <person name="Singh I."/>
            <person name="Joardar V."/>
            <person name="Pakala S."/>
            <person name="Pakala S."/>
            <person name="Venepally P."/>
            <person name="Hoover J."/>
            <person name="Nierman W."/>
            <person name="Chung J."/>
            <person name="Losada L."/>
        </authorList>
    </citation>
    <scope>NUCLEOTIDE SEQUENCE [LARGE SCALE GENOMIC DNA]</scope>
    <source>
        <strain evidence="1 2">NIH1004</strain>
    </source>
</reference>
<dbReference type="EMBL" id="SOSA01000438">
    <property type="protein sequence ID" value="THC91189.1"/>
    <property type="molecule type" value="Genomic_DNA"/>
</dbReference>
<protein>
    <submittedName>
        <fullName evidence="1">Uncharacterized protein</fullName>
    </submittedName>
</protein>
<evidence type="ECO:0000313" key="2">
    <source>
        <dbReference type="Proteomes" id="UP000308092"/>
    </source>
</evidence>
<evidence type="ECO:0000313" key="1">
    <source>
        <dbReference type="EMBL" id="THC91189.1"/>
    </source>
</evidence>
<organism evidence="1 2">
    <name type="scientific">Aspergillus tanneri</name>
    <dbReference type="NCBI Taxonomy" id="1220188"/>
    <lineage>
        <taxon>Eukaryota</taxon>
        <taxon>Fungi</taxon>
        <taxon>Dikarya</taxon>
        <taxon>Ascomycota</taxon>
        <taxon>Pezizomycotina</taxon>
        <taxon>Eurotiomycetes</taxon>
        <taxon>Eurotiomycetidae</taxon>
        <taxon>Eurotiales</taxon>
        <taxon>Aspergillaceae</taxon>
        <taxon>Aspergillus</taxon>
        <taxon>Aspergillus subgen. Circumdati</taxon>
    </lineage>
</organism>
<name>A0A4S3J844_9EURO</name>
<dbReference type="Proteomes" id="UP000308092">
    <property type="component" value="Unassembled WGS sequence"/>
</dbReference>
<accession>A0A4S3J844</accession>
<proteinExistence type="predicted"/>
<dbReference type="AlphaFoldDB" id="A0A4S3J844"/>
<gene>
    <name evidence="1" type="ORF">EYZ11_009338</name>
</gene>
<dbReference type="VEuPathDB" id="FungiDB:EYZ11_009338"/>
<keyword evidence="2" id="KW-1185">Reference proteome</keyword>